<keyword evidence="2" id="KW-0812">Transmembrane</keyword>
<feature type="compositionally biased region" description="Low complexity" evidence="1">
    <location>
        <begin position="330"/>
        <end position="347"/>
    </location>
</feature>
<feature type="transmembrane region" description="Helical" evidence="2">
    <location>
        <begin position="394"/>
        <end position="411"/>
    </location>
</feature>
<dbReference type="eggNOG" id="COG1520">
    <property type="taxonomic scope" value="Bacteria"/>
</dbReference>
<evidence type="ECO:0000313" key="4">
    <source>
        <dbReference type="EMBL" id="ADB33278.1"/>
    </source>
</evidence>
<dbReference type="Proteomes" id="UP000007967">
    <property type="component" value="Chromosome"/>
</dbReference>
<protein>
    <recommendedName>
        <fullName evidence="3">DUF6923 domain-containing protein</fullName>
    </recommendedName>
</protein>
<dbReference type="InterPro" id="IPR054215">
    <property type="entry name" value="DUF6923"/>
</dbReference>
<feature type="region of interest" description="Disordered" evidence="1">
    <location>
        <begin position="248"/>
        <end position="367"/>
    </location>
</feature>
<keyword evidence="5" id="KW-1185">Reference proteome</keyword>
<evidence type="ECO:0000313" key="5">
    <source>
        <dbReference type="Proteomes" id="UP000007967"/>
    </source>
</evidence>
<dbReference type="Pfam" id="PF21959">
    <property type="entry name" value="DUF6923"/>
    <property type="match status" value="1"/>
</dbReference>
<dbReference type="STRING" id="479435.Kfla_4242"/>
<evidence type="ECO:0000259" key="3">
    <source>
        <dbReference type="Pfam" id="PF21959"/>
    </source>
</evidence>
<reference evidence="5" key="1">
    <citation type="submission" date="2009-09" db="EMBL/GenBank/DDBJ databases">
        <title>The complete genome of Kribbella flavida DSM 17836.</title>
        <authorList>
            <consortium name="US DOE Joint Genome Institute (JGI-PGF)"/>
            <person name="Lucas S."/>
            <person name="Copeland A."/>
            <person name="Lapidus A."/>
            <person name="Glavina del Rio T."/>
            <person name="Dalin E."/>
            <person name="Tice H."/>
            <person name="Bruce D."/>
            <person name="Goodwin L."/>
            <person name="Pitluck S."/>
            <person name="Kyrpides N."/>
            <person name="Mavromatis K."/>
            <person name="Ivanova N."/>
            <person name="Saunders E."/>
            <person name="Brettin T."/>
            <person name="Detter J.C."/>
            <person name="Han C."/>
            <person name="Larimer F."/>
            <person name="Land M."/>
            <person name="Hauser L."/>
            <person name="Markowitz V."/>
            <person name="Cheng J.-F."/>
            <person name="Hugenholtz P."/>
            <person name="Woyke T."/>
            <person name="Wu D."/>
            <person name="Pukall R."/>
            <person name="Klenk H.-P."/>
            <person name="Eisen J.A."/>
        </authorList>
    </citation>
    <scope>NUCLEOTIDE SEQUENCE [LARGE SCALE GENOMIC DNA]</scope>
    <source>
        <strain evidence="5">DSM 17836 / JCM 10339 / NBRC 14399</strain>
    </source>
</reference>
<keyword evidence="2" id="KW-0472">Membrane</keyword>
<feature type="compositionally biased region" description="Pro residues" evidence="1">
    <location>
        <begin position="254"/>
        <end position="329"/>
    </location>
</feature>
<dbReference type="PRINTS" id="PR01217">
    <property type="entry name" value="PRICHEXTENSN"/>
</dbReference>
<evidence type="ECO:0000256" key="2">
    <source>
        <dbReference type="SAM" id="Phobius"/>
    </source>
</evidence>
<keyword evidence="2" id="KW-1133">Transmembrane helix</keyword>
<feature type="compositionally biased region" description="Pro residues" evidence="1">
    <location>
        <begin position="348"/>
        <end position="367"/>
    </location>
</feature>
<reference evidence="4 5" key="2">
    <citation type="journal article" date="2010" name="Stand. Genomic Sci.">
        <title>Complete genome sequence of Kribbella flavida type strain (IFO 14399).</title>
        <authorList>
            <person name="Pukall R."/>
            <person name="Lapidus A."/>
            <person name="Glavina Del Rio T."/>
            <person name="Copeland A."/>
            <person name="Tice H."/>
            <person name="Cheng J.-F."/>
            <person name="Lucas S."/>
            <person name="Chen F."/>
            <person name="Nolan M."/>
            <person name="LaButti K."/>
            <person name="Pati A."/>
            <person name="Ivanova N."/>
            <person name="Mavrommatis K."/>
            <person name="Mikhailova N."/>
            <person name="Pitluck S."/>
            <person name="Bruce D."/>
            <person name="Goodwin L."/>
            <person name="Land M."/>
            <person name="Hauser L."/>
            <person name="Chang Y.-J."/>
            <person name="Jeffries C.D."/>
            <person name="Chen A."/>
            <person name="Palaniappan K."/>
            <person name="Chain P."/>
            <person name="Rohde M."/>
            <person name="Goeker M."/>
            <person name="Bristow J."/>
            <person name="Eisen J.A."/>
            <person name="Markowitz V."/>
            <person name="Hugenholtz P."/>
            <person name="Kyrpides N.C."/>
            <person name="Klenk H.-P."/>
            <person name="Brettin T."/>
        </authorList>
    </citation>
    <scope>NUCLEOTIDE SEQUENCE [LARGE SCALE GENOMIC DNA]</scope>
    <source>
        <strain evidence="5">DSM 17836 / JCM 10339 / NBRC 14399</strain>
    </source>
</reference>
<dbReference type="SUPFAM" id="SSF63825">
    <property type="entry name" value="YWTD domain"/>
    <property type="match status" value="1"/>
</dbReference>
<feature type="domain" description="DUF6923" evidence="3">
    <location>
        <begin position="48"/>
        <end position="191"/>
    </location>
</feature>
<dbReference type="OrthoDB" id="3386127at2"/>
<organism evidence="4 5">
    <name type="scientific">Kribbella flavida (strain DSM 17836 / JCM 10339 / NBRC 14399)</name>
    <dbReference type="NCBI Taxonomy" id="479435"/>
    <lineage>
        <taxon>Bacteria</taxon>
        <taxon>Bacillati</taxon>
        <taxon>Actinomycetota</taxon>
        <taxon>Actinomycetes</taxon>
        <taxon>Propionibacteriales</taxon>
        <taxon>Kribbellaceae</taxon>
        <taxon>Kribbella</taxon>
    </lineage>
</organism>
<gene>
    <name evidence="4" type="ordered locus">Kfla_4242</name>
</gene>
<sequence length="417" mass="43998">MSQVSSADAGCVVLQVDSSGPVSLSRLRRVELPSGRVTELGKLDYLVDAMGYARSQDLVYGIASRDRHGWLHRRPHLVTINRQGLVRDLGEVRRGVGGVAAPTAGAVAGHRLYLRDGLRLFTMDIDPDSTTYKSVLRVVRLKPVLGALTVDDLAADPVSGFLYGISTVGAGPAKVVSVDPGSGTVRAVADVRGVPSTASYTSVVLSGRALYAVHTRPGSRSRAVRIALSGEVREVTSWEPVWTGDAAGCLQQVPTPPPPPPTPTPRPPTASPPPSPTQTPRPPSPPPTVRPPSPPPPGVRPPSPRPPNARPPSSTPPNRRPVSPGPSPRPTATTPLPTPTEAAELPVRPTPSPTPRPTSRPLPPLVTPPVVSVAPRMAAVPEEPDDTVLVLRRWSLATLLMILTGAAAMAAQRRMRR</sequence>
<proteinExistence type="predicted"/>
<dbReference type="PANTHER" id="PTHR24216:SF65">
    <property type="entry name" value="PAXILLIN-LIKE PROTEIN 1"/>
    <property type="match status" value="1"/>
</dbReference>
<dbReference type="EMBL" id="CP001736">
    <property type="protein sequence ID" value="ADB33278.1"/>
    <property type="molecule type" value="Genomic_DNA"/>
</dbReference>
<dbReference type="PANTHER" id="PTHR24216">
    <property type="entry name" value="PAXILLIN-RELATED"/>
    <property type="match status" value="1"/>
</dbReference>
<dbReference type="AlphaFoldDB" id="D2PTZ5"/>
<dbReference type="KEGG" id="kfl:Kfla_4242"/>
<accession>D2PTZ5</accession>
<name>D2PTZ5_KRIFD</name>
<evidence type="ECO:0000256" key="1">
    <source>
        <dbReference type="SAM" id="MobiDB-lite"/>
    </source>
</evidence>
<dbReference type="HOGENOM" id="CLU_051462_0_0_11"/>